<proteinExistence type="predicted"/>
<dbReference type="EMBL" id="FAUH01000013">
    <property type="protein sequence ID" value="CUU66604.1"/>
    <property type="molecule type" value="Genomic_DNA"/>
</dbReference>
<keyword evidence="4" id="KW-1185">Reference proteome</keyword>
<dbReference type="Proteomes" id="UP000182498">
    <property type="component" value="Unassembled WGS sequence"/>
</dbReference>
<feature type="compositionally biased region" description="Basic and acidic residues" evidence="1">
    <location>
        <begin position="1"/>
        <end position="11"/>
    </location>
</feature>
<feature type="domain" description="Transposase DDE" evidence="2">
    <location>
        <begin position="23"/>
        <end position="74"/>
    </location>
</feature>
<gene>
    <name evidence="3" type="ORF">CVAR292_01951</name>
</gene>
<dbReference type="AlphaFoldDB" id="A0A0X2NMA8"/>
<protein>
    <submittedName>
        <fullName evidence="3">Transposase DDE domain</fullName>
    </submittedName>
</protein>
<evidence type="ECO:0000313" key="4">
    <source>
        <dbReference type="Proteomes" id="UP000182498"/>
    </source>
</evidence>
<organism evidence="3 4">
    <name type="scientific">Corynebacterium variabile</name>
    <dbReference type="NCBI Taxonomy" id="1727"/>
    <lineage>
        <taxon>Bacteria</taxon>
        <taxon>Bacillati</taxon>
        <taxon>Actinomycetota</taxon>
        <taxon>Actinomycetes</taxon>
        <taxon>Mycobacteriales</taxon>
        <taxon>Corynebacteriaceae</taxon>
        <taxon>Corynebacterium</taxon>
    </lineage>
</organism>
<evidence type="ECO:0000313" key="3">
    <source>
        <dbReference type="EMBL" id="CUU66604.1"/>
    </source>
</evidence>
<name>A0A0X2NMA8_9CORY</name>
<reference evidence="4" key="1">
    <citation type="submission" date="2015-11" db="EMBL/GenBank/DDBJ databases">
        <authorList>
            <person name="Dugat-Bony E."/>
        </authorList>
    </citation>
    <scope>NUCLEOTIDE SEQUENCE [LARGE SCALE GENOMIC DNA]</scope>
    <source>
        <strain evidence="4">Mu292</strain>
    </source>
</reference>
<feature type="region of interest" description="Disordered" evidence="1">
    <location>
        <begin position="1"/>
        <end position="25"/>
    </location>
</feature>
<dbReference type="InterPro" id="IPR025668">
    <property type="entry name" value="Tnp_DDE_dom"/>
</dbReference>
<evidence type="ECO:0000259" key="2">
    <source>
        <dbReference type="Pfam" id="PF13586"/>
    </source>
</evidence>
<sequence length="75" mass="8640">MIPEKKDEIATRKKRGSKGGRPPAFDAGVYRNRNVVERSFAYVKQWRGLATRYDKLAITYRAAVVISAILTWLRQ</sequence>
<accession>A0A0X2NMA8</accession>
<dbReference type="Pfam" id="PF13586">
    <property type="entry name" value="DDE_Tnp_1_2"/>
    <property type="match status" value="1"/>
</dbReference>
<evidence type="ECO:0000256" key="1">
    <source>
        <dbReference type="SAM" id="MobiDB-lite"/>
    </source>
</evidence>